<dbReference type="Pfam" id="PF03702">
    <property type="entry name" value="AnmK"/>
    <property type="match status" value="1"/>
</dbReference>
<dbReference type="NCBIfam" id="NF007148">
    <property type="entry name" value="PRK09585.3-2"/>
    <property type="match status" value="1"/>
</dbReference>
<dbReference type="HOGENOM" id="CLU_038782_1_0_9"/>
<keyword evidence="1 2" id="KW-0808">Transferase</keyword>
<dbReference type="EC" id="2.7.1.170" evidence="1"/>
<dbReference type="GO" id="GO:0097175">
    <property type="term" value="P:1,6-anhydro-N-acetyl-beta-muramic acid catabolic process"/>
    <property type="evidence" value="ECO:0007669"/>
    <property type="project" value="UniProtKB-UniRule"/>
</dbReference>
<dbReference type="UniPathway" id="UPA00544"/>
<name>F0EN24_ENTCA</name>
<keyword evidence="1 2" id="KW-0418">Kinase</keyword>
<dbReference type="Proteomes" id="UP000004835">
    <property type="component" value="Unassembled WGS sequence"/>
</dbReference>
<keyword evidence="1" id="KW-0067">ATP-binding</keyword>
<comment type="catalytic activity">
    <reaction evidence="1">
        <text>1,6-anhydro-N-acetyl-beta-muramate + ATP + H2O = N-acetyl-D-muramate 6-phosphate + ADP + H(+)</text>
        <dbReference type="Rhea" id="RHEA:24952"/>
        <dbReference type="ChEBI" id="CHEBI:15377"/>
        <dbReference type="ChEBI" id="CHEBI:15378"/>
        <dbReference type="ChEBI" id="CHEBI:30616"/>
        <dbReference type="ChEBI" id="CHEBI:58690"/>
        <dbReference type="ChEBI" id="CHEBI:58722"/>
        <dbReference type="ChEBI" id="CHEBI:456216"/>
        <dbReference type="EC" id="2.7.1.170"/>
    </reaction>
</comment>
<feature type="binding site" evidence="1">
    <location>
        <begin position="30"/>
        <end position="37"/>
    </location>
    <ligand>
        <name>ATP</name>
        <dbReference type="ChEBI" id="CHEBI:30616"/>
    </ligand>
</feature>
<reference evidence="2 3" key="1">
    <citation type="submission" date="2011-01" db="EMBL/GenBank/DDBJ databases">
        <authorList>
            <person name="Muzny D."/>
            <person name="Qin X."/>
            <person name="Deng J."/>
            <person name="Jiang H."/>
            <person name="Liu Y."/>
            <person name="Qu J."/>
            <person name="Song X.-Z."/>
            <person name="Zhang L."/>
            <person name="Thornton R."/>
            <person name="Coyle M."/>
            <person name="Francisco L."/>
            <person name="Jackson L."/>
            <person name="Javaid M."/>
            <person name="Korchina V."/>
            <person name="Kovar C."/>
            <person name="Mata R."/>
            <person name="Mathew T."/>
            <person name="Ngo R."/>
            <person name="Nguyen L."/>
            <person name="Nguyen N."/>
            <person name="Okwuonu G."/>
            <person name="Ongeri F."/>
            <person name="Pham C."/>
            <person name="Simmons D."/>
            <person name="Wilczek-Boney K."/>
            <person name="Hale W."/>
            <person name="Jakkamsetti A."/>
            <person name="Pham P."/>
            <person name="Ruth R."/>
            <person name="San Lucas F."/>
            <person name="Warren J."/>
            <person name="Zhang J."/>
            <person name="Zhao Z."/>
            <person name="Zhou C."/>
            <person name="Zhu D."/>
            <person name="Lee S."/>
            <person name="Bess C."/>
            <person name="Blankenburg K."/>
            <person name="Forbes L."/>
            <person name="Fu Q."/>
            <person name="Gubbala S."/>
            <person name="Hirani K."/>
            <person name="Jayaseelan J.C."/>
            <person name="Lara F."/>
            <person name="Munidasa M."/>
            <person name="Palculict T."/>
            <person name="Patil S."/>
            <person name="Pu L.-L."/>
            <person name="Saada N."/>
            <person name="Tang L."/>
            <person name="Weissenberger G."/>
            <person name="Zhu Y."/>
            <person name="Hemphill L."/>
            <person name="Shang Y."/>
            <person name="Youmans B."/>
            <person name="Ayvaz T."/>
            <person name="Ross M."/>
            <person name="Santibanez J."/>
            <person name="Aqrawi P."/>
            <person name="Gross S."/>
            <person name="Joshi V."/>
            <person name="Fowler G."/>
            <person name="Nazareth L."/>
            <person name="Reid J."/>
            <person name="Worley K."/>
            <person name="Petrosino J."/>
            <person name="Highlander S."/>
            <person name="Gibbs R."/>
        </authorList>
    </citation>
    <scope>NUCLEOTIDE SEQUENCE [LARGE SCALE GENOMIC DNA]</scope>
    <source>
        <strain evidence="2 3">ATCC 12755</strain>
    </source>
</reference>
<dbReference type="Gene3D" id="3.30.420.40">
    <property type="match status" value="2"/>
</dbReference>
<evidence type="ECO:0000313" key="3">
    <source>
        <dbReference type="Proteomes" id="UP000004835"/>
    </source>
</evidence>
<keyword evidence="1" id="KW-0119">Carbohydrate metabolism</keyword>
<dbReference type="InterPro" id="IPR005338">
    <property type="entry name" value="Anhydro_N_Ac-Mur_kinase"/>
</dbReference>
<dbReference type="GO" id="GO:0016773">
    <property type="term" value="F:phosphotransferase activity, alcohol group as acceptor"/>
    <property type="evidence" value="ECO:0007669"/>
    <property type="project" value="UniProtKB-UniRule"/>
</dbReference>
<accession>F0EN24</accession>
<organism evidence="2 3">
    <name type="scientific">Enterococcus casseliflavus ATCC 12755</name>
    <dbReference type="NCBI Taxonomy" id="888066"/>
    <lineage>
        <taxon>Bacteria</taxon>
        <taxon>Bacillati</taxon>
        <taxon>Bacillota</taxon>
        <taxon>Bacilli</taxon>
        <taxon>Lactobacillales</taxon>
        <taxon>Enterococcaceae</taxon>
        <taxon>Enterococcus</taxon>
    </lineage>
</organism>
<dbReference type="SUPFAM" id="SSF53067">
    <property type="entry name" value="Actin-like ATPase domain"/>
    <property type="match status" value="1"/>
</dbReference>
<dbReference type="AlphaFoldDB" id="F0EN24"/>
<dbReference type="PANTHER" id="PTHR30605:SF0">
    <property type="entry name" value="ANHYDRO-N-ACETYLMURAMIC ACID KINASE"/>
    <property type="match status" value="1"/>
</dbReference>
<comment type="function">
    <text evidence="1">Catalyzes the specific phosphorylation of 1,6-anhydro-N-acetylmuramic acid (anhMurNAc) with the simultaneous cleavage of the 1,6-anhydro ring, generating MurNAc-6-P. Is required for the utilization of anhMurNAc either imported from the medium or derived from its own cell wall murein, and thus plays a role in cell wall recycling.</text>
</comment>
<dbReference type="NCBIfam" id="NF007142">
    <property type="entry name" value="PRK09585.2-1"/>
    <property type="match status" value="1"/>
</dbReference>
<comment type="similarity">
    <text evidence="1">Belongs to the anhydro-N-acetylmuramic acid kinase family.</text>
</comment>
<comment type="pathway">
    <text evidence="1">Amino-sugar metabolism; 1,6-anhydro-N-acetylmuramate degradation.</text>
</comment>
<comment type="pathway">
    <text evidence="1">Cell wall biogenesis; peptidoglycan recycling.</text>
</comment>
<dbReference type="InterPro" id="IPR043129">
    <property type="entry name" value="ATPase_NBD"/>
</dbReference>
<dbReference type="UniPathway" id="UPA00343"/>
<proteinExistence type="inferred from homology"/>
<sequence length="407" mass="44228">MSVKSNSTIAFITILKERRNDMLAIGLMSGTSLDGIDAALVKINGCGTETDVQLMEMLTLPIGEELKERIKTACDPVESNVPLICQLNTELGYQFLEACQILCQKAGIEEKSIDFVASHGQTIWHSPDADPAKNSTLQIGEPSIIAYGLQTKVVADFRVMDMAAGGQGAPLVPYTDYLLYQSDDKNRLLQNIGGIGNVTVLPKDGGLSELYAFDTGPGNMVIDELMVQLFGQPYDAFGETARAGAIIPTLQKELRTHFYLSQQPPKSTGREQFGKHFVQQLMTEYPQVASEDLVRTLTDFTAFSIADSYQRFIFPQLRTNDIEVILSGGGAHNHLLIEMIKGYLPETVAVVTQDDIGGSNDAKEAVAFAILGNETLHSRVNNAPAATGAAQGVILGKIIPNPWETKM</sequence>
<gene>
    <name evidence="1 2" type="primary">anmK</name>
    <name evidence="2" type="ORF">HMPREF9087_2816</name>
</gene>
<dbReference type="GO" id="GO:0009254">
    <property type="term" value="P:peptidoglycan turnover"/>
    <property type="evidence" value="ECO:0007669"/>
    <property type="project" value="UniProtKB-UniRule"/>
</dbReference>
<dbReference type="EMBL" id="AEWT01000027">
    <property type="protein sequence ID" value="EGC68536.1"/>
    <property type="molecule type" value="Genomic_DNA"/>
</dbReference>
<dbReference type="HAMAP" id="MF_01270">
    <property type="entry name" value="AnhMurNAc_kinase"/>
    <property type="match status" value="1"/>
</dbReference>
<evidence type="ECO:0000256" key="1">
    <source>
        <dbReference type="HAMAP-Rule" id="MF_01270"/>
    </source>
</evidence>
<keyword evidence="1" id="KW-0547">Nucleotide-binding</keyword>
<dbReference type="CDD" id="cd24050">
    <property type="entry name" value="ASKHA_NBD_ANMK"/>
    <property type="match status" value="1"/>
</dbReference>
<protein>
    <recommendedName>
        <fullName evidence="1">Anhydro-N-acetylmuramic acid kinase</fullName>
        <ecNumber evidence="1">2.7.1.170</ecNumber>
    </recommendedName>
    <alternativeName>
        <fullName evidence="1">AnhMurNAc kinase</fullName>
    </alternativeName>
</protein>
<dbReference type="GO" id="GO:0005524">
    <property type="term" value="F:ATP binding"/>
    <property type="evidence" value="ECO:0007669"/>
    <property type="project" value="UniProtKB-UniRule"/>
</dbReference>
<dbReference type="PANTHER" id="PTHR30605">
    <property type="entry name" value="ANHYDRO-N-ACETYLMURAMIC ACID KINASE"/>
    <property type="match status" value="1"/>
</dbReference>
<comment type="caution">
    <text evidence="2">The sequence shown here is derived from an EMBL/GenBank/DDBJ whole genome shotgun (WGS) entry which is preliminary data.</text>
</comment>
<dbReference type="GO" id="GO:0016301">
    <property type="term" value="F:kinase activity"/>
    <property type="evidence" value="ECO:0007669"/>
    <property type="project" value="UniProtKB-KW"/>
</dbReference>
<evidence type="ECO:0000313" key="2">
    <source>
        <dbReference type="EMBL" id="EGC68536.1"/>
    </source>
</evidence>
<dbReference type="GO" id="GO:0006040">
    <property type="term" value="P:amino sugar metabolic process"/>
    <property type="evidence" value="ECO:0007669"/>
    <property type="project" value="InterPro"/>
</dbReference>